<reference evidence="1" key="1">
    <citation type="journal article" date="2015" name="Nature">
        <title>Complex archaea that bridge the gap between prokaryotes and eukaryotes.</title>
        <authorList>
            <person name="Spang A."/>
            <person name="Saw J.H."/>
            <person name="Jorgensen S.L."/>
            <person name="Zaremba-Niedzwiedzka K."/>
            <person name="Martijn J."/>
            <person name="Lind A.E."/>
            <person name="van Eijk R."/>
            <person name="Schleper C."/>
            <person name="Guy L."/>
            <person name="Ettema T.J."/>
        </authorList>
    </citation>
    <scope>NUCLEOTIDE SEQUENCE</scope>
</reference>
<gene>
    <name evidence="1" type="ORF">LCGC14_2613780</name>
</gene>
<dbReference type="AlphaFoldDB" id="A0A0F9A5A8"/>
<organism evidence="1">
    <name type="scientific">marine sediment metagenome</name>
    <dbReference type="NCBI Taxonomy" id="412755"/>
    <lineage>
        <taxon>unclassified sequences</taxon>
        <taxon>metagenomes</taxon>
        <taxon>ecological metagenomes</taxon>
    </lineage>
</organism>
<comment type="caution">
    <text evidence="1">The sequence shown here is derived from an EMBL/GenBank/DDBJ whole genome shotgun (WGS) entry which is preliminary data.</text>
</comment>
<name>A0A0F9A5A8_9ZZZZ</name>
<accession>A0A0F9A5A8</accession>
<proteinExistence type="predicted"/>
<sequence>MTLNTLIKLAMVGAIIWAFSAGLNRIDLEKIGSVQTERIEQIDSIR</sequence>
<evidence type="ECO:0000313" key="1">
    <source>
        <dbReference type="EMBL" id="KKL04670.1"/>
    </source>
</evidence>
<protein>
    <submittedName>
        <fullName evidence="1">Uncharacterized protein</fullName>
    </submittedName>
</protein>
<dbReference type="EMBL" id="LAZR01044429">
    <property type="protein sequence ID" value="KKL04670.1"/>
    <property type="molecule type" value="Genomic_DNA"/>
</dbReference>